<organism evidence="8 9">
    <name type="scientific">Rhodohalobacter mucosus</name>
    <dbReference type="NCBI Taxonomy" id="2079485"/>
    <lineage>
        <taxon>Bacteria</taxon>
        <taxon>Pseudomonadati</taxon>
        <taxon>Balneolota</taxon>
        <taxon>Balneolia</taxon>
        <taxon>Balneolales</taxon>
        <taxon>Balneolaceae</taxon>
        <taxon>Rhodohalobacter</taxon>
    </lineage>
</organism>
<accession>A0A316TVM0</accession>
<feature type="binding site" evidence="6">
    <location>
        <position position="105"/>
    </location>
    <ligand>
        <name>Zn(2+)</name>
        <dbReference type="ChEBI" id="CHEBI:29105"/>
    </ligand>
</feature>
<dbReference type="OrthoDB" id="4174719at2"/>
<keyword evidence="2 6" id="KW-0479">Metal-binding</keyword>
<evidence type="ECO:0000256" key="4">
    <source>
        <dbReference type="ARBA" id="ARBA00023002"/>
    </source>
</evidence>
<evidence type="ECO:0000256" key="6">
    <source>
        <dbReference type="HAMAP-Rule" id="MF_01400"/>
    </source>
</evidence>
<evidence type="ECO:0000313" key="9">
    <source>
        <dbReference type="Proteomes" id="UP000245533"/>
    </source>
</evidence>
<dbReference type="InterPro" id="IPR011057">
    <property type="entry name" value="Mss4-like_sf"/>
</dbReference>
<feature type="binding site" evidence="6">
    <location>
        <position position="56"/>
    </location>
    <ligand>
        <name>Zn(2+)</name>
        <dbReference type="ChEBI" id="CHEBI:29105"/>
    </ligand>
</feature>
<dbReference type="PANTHER" id="PTHR10173:SF52">
    <property type="entry name" value="METHIONINE-R-SULFOXIDE REDUCTASE B1"/>
    <property type="match status" value="1"/>
</dbReference>
<dbReference type="InterPro" id="IPR028427">
    <property type="entry name" value="Met_Sox_Rdtase_MsrB"/>
</dbReference>
<dbReference type="AlphaFoldDB" id="A0A316TVM0"/>
<evidence type="ECO:0000259" key="7">
    <source>
        <dbReference type="PROSITE" id="PS51790"/>
    </source>
</evidence>
<dbReference type="GO" id="GO:0006979">
    <property type="term" value="P:response to oxidative stress"/>
    <property type="evidence" value="ECO:0007669"/>
    <property type="project" value="InterPro"/>
</dbReference>
<dbReference type="HAMAP" id="MF_01400">
    <property type="entry name" value="MsrB"/>
    <property type="match status" value="1"/>
</dbReference>
<dbReference type="GO" id="GO:0005737">
    <property type="term" value="C:cytoplasm"/>
    <property type="evidence" value="ECO:0007669"/>
    <property type="project" value="TreeGrafter"/>
</dbReference>
<keyword evidence="4 6" id="KW-0560">Oxidoreductase</keyword>
<proteinExistence type="inferred from homology"/>
<comment type="caution">
    <text evidence="8">The sequence shown here is derived from an EMBL/GenBank/DDBJ whole genome shotgun (WGS) entry which is preliminary data.</text>
</comment>
<evidence type="ECO:0000256" key="3">
    <source>
        <dbReference type="ARBA" id="ARBA00022833"/>
    </source>
</evidence>
<dbReference type="GO" id="GO:0008270">
    <property type="term" value="F:zinc ion binding"/>
    <property type="evidence" value="ECO:0007669"/>
    <property type="project" value="UniProtKB-UniRule"/>
</dbReference>
<dbReference type="FunFam" id="2.170.150.20:FF:000001">
    <property type="entry name" value="Peptide methionine sulfoxide reductase MsrB"/>
    <property type="match status" value="1"/>
</dbReference>
<feature type="binding site" evidence="6">
    <location>
        <position position="53"/>
    </location>
    <ligand>
        <name>Zn(2+)</name>
        <dbReference type="ChEBI" id="CHEBI:29105"/>
    </ligand>
</feature>
<protein>
    <recommendedName>
        <fullName evidence="6">Peptide methionine sulfoxide reductase MsrB</fullName>
        <ecNumber evidence="6">1.8.4.12</ecNumber>
    </recommendedName>
    <alternativeName>
        <fullName evidence="6">Peptide-methionine (R)-S-oxide reductase</fullName>
    </alternativeName>
</protein>
<dbReference type="PANTHER" id="PTHR10173">
    <property type="entry name" value="METHIONINE SULFOXIDE REDUCTASE"/>
    <property type="match status" value="1"/>
</dbReference>
<keyword evidence="9" id="KW-1185">Reference proteome</keyword>
<evidence type="ECO:0000256" key="1">
    <source>
        <dbReference type="ARBA" id="ARBA00007174"/>
    </source>
</evidence>
<dbReference type="PROSITE" id="PS51790">
    <property type="entry name" value="MSRB"/>
    <property type="match status" value="1"/>
</dbReference>
<evidence type="ECO:0000313" key="8">
    <source>
        <dbReference type="EMBL" id="PWN07175.1"/>
    </source>
</evidence>
<evidence type="ECO:0000256" key="2">
    <source>
        <dbReference type="ARBA" id="ARBA00022723"/>
    </source>
</evidence>
<dbReference type="SUPFAM" id="SSF51316">
    <property type="entry name" value="Mss4-like"/>
    <property type="match status" value="1"/>
</dbReference>
<comment type="catalytic activity">
    <reaction evidence="5 6">
        <text>L-methionyl-[protein] + [thioredoxin]-disulfide + H2O = L-methionyl-(R)-S-oxide-[protein] + [thioredoxin]-dithiol</text>
        <dbReference type="Rhea" id="RHEA:24164"/>
        <dbReference type="Rhea" id="RHEA-COMP:10698"/>
        <dbReference type="Rhea" id="RHEA-COMP:10700"/>
        <dbReference type="Rhea" id="RHEA-COMP:12313"/>
        <dbReference type="Rhea" id="RHEA-COMP:12314"/>
        <dbReference type="ChEBI" id="CHEBI:15377"/>
        <dbReference type="ChEBI" id="CHEBI:16044"/>
        <dbReference type="ChEBI" id="CHEBI:29950"/>
        <dbReference type="ChEBI" id="CHEBI:45764"/>
        <dbReference type="ChEBI" id="CHEBI:50058"/>
        <dbReference type="EC" id="1.8.4.12"/>
    </reaction>
</comment>
<name>A0A316TVM0_9BACT</name>
<feature type="active site" description="Nucleophile" evidence="6">
    <location>
        <position position="125"/>
    </location>
</feature>
<evidence type="ECO:0000256" key="5">
    <source>
        <dbReference type="ARBA" id="ARBA00048488"/>
    </source>
</evidence>
<dbReference type="GO" id="GO:0033743">
    <property type="term" value="F:peptide-methionine (R)-S-oxide reductase activity"/>
    <property type="evidence" value="ECO:0007669"/>
    <property type="project" value="UniProtKB-UniRule"/>
</dbReference>
<dbReference type="NCBIfam" id="TIGR00357">
    <property type="entry name" value="peptide-methionine (R)-S-oxide reductase MsrB"/>
    <property type="match status" value="1"/>
</dbReference>
<keyword evidence="3 6" id="KW-0862">Zinc</keyword>
<sequence>MADTSNDKKVTRTEEEWRELLTSEEFRILRKKGTEIPWANKYNSHYEEGVYVCKACGQPLFHSETKYNSRSGWPSFYAPIREEAVGEKEDNSFFMTRTETICSRCESHLGHVFEDGPEPTGLRYCMNSAALKFIPKEESE</sequence>
<dbReference type="Pfam" id="PF01641">
    <property type="entry name" value="SelR"/>
    <property type="match status" value="1"/>
</dbReference>
<dbReference type="EMBL" id="QGGB01000005">
    <property type="protein sequence ID" value="PWN07175.1"/>
    <property type="molecule type" value="Genomic_DNA"/>
</dbReference>
<comment type="similarity">
    <text evidence="1 6">Belongs to the MsrB Met sulfoxide reductase family.</text>
</comment>
<dbReference type="InterPro" id="IPR002579">
    <property type="entry name" value="Met_Sox_Rdtase_MsrB_dom"/>
</dbReference>
<dbReference type="EC" id="1.8.4.12" evidence="6"/>
<feature type="domain" description="MsrB" evidence="7">
    <location>
        <begin position="14"/>
        <end position="136"/>
    </location>
</feature>
<reference evidence="8 9" key="1">
    <citation type="submission" date="2018-05" db="EMBL/GenBank/DDBJ databases">
        <title>Rhodohalobacter halophilus gen. nov., sp. nov., a moderately halophilic member of the family Balneolaceae.</title>
        <authorList>
            <person name="Liu Z.-W."/>
        </authorList>
    </citation>
    <scope>NUCLEOTIDE SEQUENCE [LARGE SCALE GENOMIC DNA]</scope>
    <source>
        <strain evidence="8 9">8A47</strain>
    </source>
</reference>
<comment type="cofactor">
    <cofactor evidence="6">
        <name>Zn(2+)</name>
        <dbReference type="ChEBI" id="CHEBI:29105"/>
    </cofactor>
    <text evidence="6">Binds 1 zinc ion per subunit. The zinc ion is important for the structural integrity of the protein.</text>
</comment>
<dbReference type="GO" id="GO:0030091">
    <property type="term" value="P:protein repair"/>
    <property type="evidence" value="ECO:0007669"/>
    <property type="project" value="InterPro"/>
</dbReference>
<dbReference type="Proteomes" id="UP000245533">
    <property type="component" value="Unassembled WGS sequence"/>
</dbReference>
<dbReference type="Gene3D" id="2.170.150.20">
    <property type="entry name" value="Peptide methionine sulfoxide reductase"/>
    <property type="match status" value="1"/>
</dbReference>
<gene>
    <name evidence="6 8" type="primary">msrB</name>
    <name evidence="8" type="ORF">DDZ15_07475</name>
</gene>
<feature type="binding site" evidence="6">
    <location>
        <position position="102"/>
    </location>
    <ligand>
        <name>Zn(2+)</name>
        <dbReference type="ChEBI" id="CHEBI:29105"/>
    </ligand>
</feature>